<keyword evidence="5 6" id="KW-0472">Membrane</keyword>
<keyword evidence="3 6" id="KW-0812">Transmembrane</keyword>
<dbReference type="CDD" id="cd13963">
    <property type="entry name" value="PT_UbiA_2"/>
    <property type="match status" value="1"/>
</dbReference>
<evidence type="ECO:0000256" key="6">
    <source>
        <dbReference type="SAM" id="Phobius"/>
    </source>
</evidence>
<evidence type="ECO:0000256" key="1">
    <source>
        <dbReference type="ARBA" id="ARBA00004141"/>
    </source>
</evidence>
<feature type="transmembrane region" description="Helical" evidence="6">
    <location>
        <begin position="228"/>
        <end position="244"/>
    </location>
</feature>
<evidence type="ECO:0000256" key="5">
    <source>
        <dbReference type="ARBA" id="ARBA00023136"/>
    </source>
</evidence>
<dbReference type="Gene3D" id="1.10.357.140">
    <property type="entry name" value="UbiA prenyltransferase"/>
    <property type="match status" value="1"/>
</dbReference>
<keyword evidence="2" id="KW-1003">Cell membrane</keyword>
<dbReference type="GO" id="GO:0009247">
    <property type="term" value="P:glycolipid biosynthetic process"/>
    <property type="evidence" value="ECO:0007669"/>
    <property type="project" value="TreeGrafter"/>
</dbReference>
<keyword evidence="7" id="KW-0808">Transferase</keyword>
<comment type="caution">
    <text evidence="7">The sequence shown here is derived from an EMBL/GenBank/DDBJ whole genome shotgun (WGS) entry which is preliminary data.</text>
</comment>
<dbReference type="PANTHER" id="PTHR11048:SF5">
    <property type="entry name" value="DECAPRENYL-PHOSPHATE PHOSPHORIBOSYLTRANSFERASE"/>
    <property type="match status" value="1"/>
</dbReference>
<reference evidence="7" key="1">
    <citation type="journal article" date="2020" name="mSystems">
        <title>Genome- and Community-Level Interaction Insights into Carbon Utilization and Element Cycling Functions of Hydrothermarchaeota in Hydrothermal Sediment.</title>
        <authorList>
            <person name="Zhou Z."/>
            <person name="Liu Y."/>
            <person name="Xu W."/>
            <person name="Pan J."/>
            <person name="Luo Z.H."/>
            <person name="Li M."/>
        </authorList>
    </citation>
    <scope>NUCLEOTIDE SEQUENCE [LARGE SCALE GENOMIC DNA]</scope>
    <source>
        <strain evidence="7">SpSt-1257</strain>
    </source>
</reference>
<feature type="transmembrane region" description="Helical" evidence="6">
    <location>
        <begin position="264"/>
        <end position="280"/>
    </location>
</feature>
<proteinExistence type="predicted"/>
<comment type="subcellular location">
    <subcellularLocation>
        <location evidence="1">Membrane</location>
        <topology evidence="1">Multi-pass membrane protein</topology>
    </subcellularLocation>
</comment>
<dbReference type="EMBL" id="DSFC01000217">
    <property type="protein sequence ID" value="HEV09500.1"/>
    <property type="molecule type" value="Genomic_DNA"/>
</dbReference>
<feature type="transmembrane region" description="Helical" evidence="6">
    <location>
        <begin position="200"/>
        <end position="222"/>
    </location>
</feature>
<dbReference type="PANTHER" id="PTHR11048">
    <property type="entry name" value="PRENYLTRANSFERASES"/>
    <property type="match status" value="1"/>
</dbReference>
<keyword evidence="7" id="KW-0328">Glycosyltransferase</keyword>
<evidence type="ECO:0000256" key="2">
    <source>
        <dbReference type="ARBA" id="ARBA00022475"/>
    </source>
</evidence>
<dbReference type="InterPro" id="IPR039653">
    <property type="entry name" value="Prenyltransferase"/>
</dbReference>
<feature type="transmembrane region" description="Helical" evidence="6">
    <location>
        <begin position="35"/>
        <end position="58"/>
    </location>
</feature>
<accession>A0A832DR79</accession>
<evidence type="ECO:0000256" key="3">
    <source>
        <dbReference type="ARBA" id="ARBA00022692"/>
    </source>
</evidence>
<dbReference type="GO" id="GO:0016765">
    <property type="term" value="F:transferase activity, transferring alkyl or aryl (other than methyl) groups"/>
    <property type="evidence" value="ECO:0007669"/>
    <property type="project" value="InterPro"/>
</dbReference>
<dbReference type="GO" id="GO:0005886">
    <property type="term" value="C:plasma membrane"/>
    <property type="evidence" value="ECO:0007669"/>
    <property type="project" value="TreeGrafter"/>
</dbReference>
<evidence type="ECO:0000256" key="4">
    <source>
        <dbReference type="ARBA" id="ARBA00022989"/>
    </source>
</evidence>
<dbReference type="Proteomes" id="UP000885621">
    <property type="component" value="Unassembled WGS sequence"/>
</dbReference>
<gene>
    <name evidence="7" type="ORF">ENO34_03775</name>
</gene>
<evidence type="ECO:0000313" key="7">
    <source>
        <dbReference type="EMBL" id="HEV09500.1"/>
    </source>
</evidence>
<name>A0A832DR79_9AQUI</name>
<dbReference type="GO" id="GO:0016757">
    <property type="term" value="F:glycosyltransferase activity"/>
    <property type="evidence" value="ECO:0007669"/>
    <property type="project" value="UniProtKB-KW"/>
</dbReference>
<feature type="transmembrane region" description="Helical" evidence="6">
    <location>
        <begin position="12"/>
        <end position="29"/>
    </location>
</feature>
<feature type="transmembrane region" description="Helical" evidence="6">
    <location>
        <begin position="79"/>
        <end position="100"/>
    </location>
</feature>
<organism evidence="7">
    <name type="scientific">Sulfurihydrogenibium azorense</name>
    <dbReference type="NCBI Taxonomy" id="309806"/>
    <lineage>
        <taxon>Bacteria</taxon>
        <taxon>Pseudomonadati</taxon>
        <taxon>Aquificota</taxon>
        <taxon>Aquificia</taxon>
        <taxon>Aquificales</taxon>
        <taxon>Hydrogenothermaceae</taxon>
        <taxon>Sulfurihydrogenibium</taxon>
    </lineage>
</organism>
<dbReference type="Pfam" id="PF01040">
    <property type="entry name" value="UbiA"/>
    <property type="match status" value="1"/>
</dbReference>
<dbReference type="InterPro" id="IPR044878">
    <property type="entry name" value="UbiA_sf"/>
</dbReference>
<dbReference type="AlphaFoldDB" id="A0A832DR79"/>
<dbReference type="InterPro" id="IPR000537">
    <property type="entry name" value="UbiA_prenyltransferase"/>
</dbReference>
<sequence>MKEYLKLIRIKSYIKNVLIFAPAFFAGVYNLNSFFILGLGFVAFSLTASLVYIINDIVDVENDRKHPVKKHRPLASGRISILSAKVLMFVFTILILVLIAVIKNTMFTITLIVYLIVNVAYSFYLKNIPLVDLITLSVSYILRLLAGAFLVNVMLSPWIILVTVGLSILLGAGKRLEDVILMENNGVITRKVVKDYSVEFLKMIIMFSSFYVVFTYTIYSVLVYPDKLVYLTNIFVFIGFLRYFQIIFHKKVYYDPITILLKDNILKFIVVLWLVSFYVLKDFRWSY</sequence>
<keyword evidence="4 6" id="KW-1133">Transmembrane helix</keyword>
<feature type="transmembrane region" description="Helical" evidence="6">
    <location>
        <begin position="106"/>
        <end position="123"/>
    </location>
</feature>
<protein>
    <submittedName>
        <fullName evidence="7">Decaprenyl-phosphate phosphoribosyltransferase</fullName>
    </submittedName>
</protein>